<dbReference type="Proteomes" id="UP001595476">
    <property type="component" value="Unassembled WGS sequence"/>
</dbReference>
<evidence type="ECO:0000256" key="1">
    <source>
        <dbReference type="SAM" id="Phobius"/>
    </source>
</evidence>
<keyword evidence="1" id="KW-0472">Membrane</keyword>
<keyword evidence="1" id="KW-1133">Transmembrane helix</keyword>
<dbReference type="EMBL" id="JBHRSZ010000009">
    <property type="protein sequence ID" value="MFC3153273.1"/>
    <property type="molecule type" value="Genomic_DNA"/>
</dbReference>
<feature type="transmembrane region" description="Helical" evidence="1">
    <location>
        <begin position="118"/>
        <end position="137"/>
    </location>
</feature>
<gene>
    <name evidence="2" type="ORF">ACFOEK_19695</name>
</gene>
<keyword evidence="3" id="KW-1185">Reference proteome</keyword>
<evidence type="ECO:0000313" key="2">
    <source>
        <dbReference type="EMBL" id="MFC3153273.1"/>
    </source>
</evidence>
<reference evidence="3" key="1">
    <citation type="journal article" date="2019" name="Int. J. Syst. Evol. Microbiol.">
        <title>The Global Catalogue of Microorganisms (GCM) 10K type strain sequencing project: providing services to taxonomists for standard genome sequencing and annotation.</title>
        <authorList>
            <consortium name="The Broad Institute Genomics Platform"/>
            <consortium name="The Broad Institute Genome Sequencing Center for Infectious Disease"/>
            <person name="Wu L."/>
            <person name="Ma J."/>
        </authorList>
    </citation>
    <scope>NUCLEOTIDE SEQUENCE [LARGE SCALE GENOMIC DNA]</scope>
    <source>
        <strain evidence="3">KCTC 52438</strain>
    </source>
</reference>
<dbReference type="RefSeq" id="WP_386723197.1">
    <property type="nucleotide sequence ID" value="NZ_JBHRSZ010000009.1"/>
</dbReference>
<proteinExistence type="predicted"/>
<feature type="transmembrane region" description="Helical" evidence="1">
    <location>
        <begin position="45"/>
        <end position="63"/>
    </location>
</feature>
<keyword evidence="1" id="KW-0812">Transmembrane</keyword>
<organism evidence="2 3">
    <name type="scientific">Litoribrevibacter euphylliae</name>
    <dbReference type="NCBI Taxonomy" id="1834034"/>
    <lineage>
        <taxon>Bacteria</taxon>
        <taxon>Pseudomonadati</taxon>
        <taxon>Pseudomonadota</taxon>
        <taxon>Gammaproteobacteria</taxon>
        <taxon>Oceanospirillales</taxon>
        <taxon>Oceanospirillaceae</taxon>
        <taxon>Litoribrevibacter</taxon>
    </lineage>
</organism>
<comment type="caution">
    <text evidence="2">The sequence shown here is derived from an EMBL/GenBank/DDBJ whole genome shotgun (WGS) entry which is preliminary data.</text>
</comment>
<protein>
    <submittedName>
        <fullName evidence="2">Uncharacterized protein</fullName>
    </submittedName>
</protein>
<feature type="transmembrane region" description="Helical" evidence="1">
    <location>
        <begin position="69"/>
        <end position="87"/>
    </location>
</feature>
<name>A0ABV7HHE2_9GAMM</name>
<sequence length="138" mass="16260">MIRQRSLKDRPNLSNRAKHRLLYTKRQPKSRFEGWILRAVDRPMYYRLTILPYMPALCALISWGSMEKAGLYAAFVMLTLVIGICIWRSGSLPDRLKYVREDPPQDVSWVFWRYVHEGLMCSVGVVVLTLLMLWLHFS</sequence>
<accession>A0ABV7HHE2</accession>
<evidence type="ECO:0000313" key="3">
    <source>
        <dbReference type="Proteomes" id="UP001595476"/>
    </source>
</evidence>